<dbReference type="AlphaFoldDB" id="A0A5B7GBP6"/>
<proteinExistence type="predicted"/>
<protein>
    <submittedName>
        <fullName evidence="2">Uncharacterized protein</fullName>
    </submittedName>
</protein>
<keyword evidence="3" id="KW-1185">Reference proteome</keyword>
<organism evidence="2 3">
    <name type="scientific">Portunus trituberculatus</name>
    <name type="common">Swimming crab</name>
    <name type="synonym">Neptunus trituberculatus</name>
    <dbReference type="NCBI Taxonomy" id="210409"/>
    <lineage>
        <taxon>Eukaryota</taxon>
        <taxon>Metazoa</taxon>
        <taxon>Ecdysozoa</taxon>
        <taxon>Arthropoda</taxon>
        <taxon>Crustacea</taxon>
        <taxon>Multicrustacea</taxon>
        <taxon>Malacostraca</taxon>
        <taxon>Eumalacostraca</taxon>
        <taxon>Eucarida</taxon>
        <taxon>Decapoda</taxon>
        <taxon>Pleocyemata</taxon>
        <taxon>Brachyura</taxon>
        <taxon>Eubrachyura</taxon>
        <taxon>Portunoidea</taxon>
        <taxon>Portunidae</taxon>
        <taxon>Portuninae</taxon>
        <taxon>Portunus</taxon>
    </lineage>
</organism>
<feature type="compositionally biased region" description="Basic and acidic residues" evidence="1">
    <location>
        <begin position="147"/>
        <end position="163"/>
    </location>
</feature>
<feature type="region of interest" description="Disordered" evidence="1">
    <location>
        <begin position="21"/>
        <end position="49"/>
    </location>
</feature>
<evidence type="ECO:0000313" key="3">
    <source>
        <dbReference type="Proteomes" id="UP000324222"/>
    </source>
</evidence>
<name>A0A5B7GBP6_PORTR</name>
<reference evidence="2 3" key="1">
    <citation type="submission" date="2019-05" db="EMBL/GenBank/DDBJ databases">
        <title>Another draft genome of Portunus trituberculatus and its Hox gene families provides insights of decapod evolution.</title>
        <authorList>
            <person name="Jeong J.-H."/>
            <person name="Song I."/>
            <person name="Kim S."/>
            <person name="Choi T."/>
            <person name="Kim D."/>
            <person name="Ryu S."/>
            <person name="Kim W."/>
        </authorList>
    </citation>
    <scope>NUCLEOTIDE SEQUENCE [LARGE SCALE GENOMIC DNA]</scope>
    <source>
        <tissue evidence="2">Muscle</tissue>
    </source>
</reference>
<feature type="region of interest" description="Disordered" evidence="1">
    <location>
        <begin position="66"/>
        <end position="89"/>
    </location>
</feature>
<dbReference type="Proteomes" id="UP000324222">
    <property type="component" value="Unassembled WGS sequence"/>
</dbReference>
<accession>A0A5B7GBP6</accession>
<evidence type="ECO:0000256" key="1">
    <source>
        <dbReference type="SAM" id="MobiDB-lite"/>
    </source>
</evidence>
<dbReference type="EMBL" id="VSRR010014825">
    <property type="protein sequence ID" value="MPC57491.1"/>
    <property type="molecule type" value="Genomic_DNA"/>
</dbReference>
<feature type="region of interest" description="Disordered" evidence="1">
    <location>
        <begin position="124"/>
        <end position="169"/>
    </location>
</feature>
<comment type="caution">
    <text evidence="2">The sequence shown here is derived from an EMBL/GenBank/DDBJ whole genome shotgun (WGS) entry which is preliminary data.</text>
</comment>
<feature type="compositionally biased region" description="Polar residues" evidence="1">
    <location>
        <begin position="30"/>
        <end position="39"/>
    </location>
</feature>
<feature type="compositionally biased region" description="Basic and acidic residues" evidence="1">
    <location>
        <begin position="124"/>
        <end position="137"/>
    </location>
</feature>
<gene>
    <name evidence="2" type="ORF">E2C01_051472</name>
</gene>
<evidence type="ECO:0000313" key="2">
    <source>
        <dbReference type="EMBL" id="MPC57491.1"/>
    </source>
</evidence>
<sequence length="169" mass="19621">MHPSTEGVNLIKRSLPRHHHHYHDTHAATPSPSQRPSSHSTKHAQKTSPKYLQEHPAFFSFPKLSCPNSSLDPQKISPVTPFSSSNSRHIPPLLPELLVRSGFYTPRRMRQRLNMLHQAVRRLPEGHCNEEQQQEKQEWEEEEQEGTELKENKKEEEEEDKGRNVKGKT</sequence>